<dbReference type="Proteomes" id="UP001311232">
    <property type="component" value="Unassembled WGS sequence"/>
</dbReference>
<accession>A0AAV9RSW1</accession>
<sequence>MLLPSSCLRFGQPKLQNATVGTSQPDQEDRNKELQEWVRQQEEEFRRRYGDEVEIVPSPMLLLEMEEAEGRRSTPVSPDFIPGQIRSSSPPTVSATSASSRRRHHRRKPSSSPSATAVSPQLSKSSAAPAEPPTAVIIGEVRTGAFYSSMEGPSAMVSSQLFSPELVGGHPAPSAGHQLSVRPPVPAWVQTGLNNIKKDLMKSRCCEFVMHLMDHPKDLDFVHSVLQAEFLAEGLLDAPAPVSAGGPFDPLLVVVKAAKLSEPQHAAELSELQHAPKFSELQHAAKLTEPQHAATPSELQHAAKLHESSEGFKDEPPHIQVPEFREGI</sequence>
<protein>
    <submittedName>
        <fullName evidence="2">Uncharacterized protein</fullName>
    </submittedName>
</protein>
<evidence type="ECO:0000256" key="1">
    <source>
        <dbReference type="SAM" id="MobiDB-lite"/>
    </source>
</evidence>
<organism evidence="2 3">
    <name type="scientific">Crenichthys baileyi</name>
    <name type="common">White River springfish</name>
    <dbReference type="NCBI Taxonomy" id="28760"/>
    <lineage>
        <taxon>Eukaryota</taxon>
        <taxon>Metazoa</taxon>
        <taxon>Chordata</taxon>
        <taxon>Craniata</taxon>
        <taxon>Vertebrata</taxon>
        <taxon>Euteleostomi</taxon>
        <taxon>Actinopterygii</taxon>
        <taxon>Neopterygii</taxon>
        <taxon>Teleostei</taxon>
        <taxon>Neoteleostei</taxon>
        <taxon>Acanthomorphata</taxon>
        <taxon>Ovalentaria</taxon>
        <taxon>Atherinomorphae</taxon>
        <taxon>Cyprinodontiformes</taxon>
        <taxon>Goodeidae</taxon>
        <taxon>Crenichthys</taxon>
    </lineage>
</organism>
<feature type="compositionally biased region" description="Low complexity" evidence="1">
    <location>
        <begin position="86"/>
        <end position="99"/>
    </location>
</feature>
<feature type="compositionally biased region" description="Polar residues" evidence="1">
    <location>
        <begin position="14"/>
        <end position="25"/>
    </location>
</feature>
<evidence type="ECO:0000313" key="3">
    <source>
        <dbReference type="Proteomes" id="UP001311232"/>
    </source>
</evidence>
<evidence type="ECO:0000313" key="2">
    <source>
        <dbReference type="EMBL" id="KAK5612120.1"/>
    </source>
</evidence>
<feature type="region of interest" description="Disordered" evidence="1">
    <location>
        <begin position="68"/>
        <end position="131"/>
    </location>
</feature>
<feature type="region of interest" description="Disordered" evidence="1">
    <location>
        <begin position="14"/>
        <end position="34"/>
    </location>
</feature>
<dbReference type="AlphaFoldDB" id="A0AAV9RSW1"/>
<feature type="region of interest" description="Disordered" evidence="1">
    <location>
        <begin position="290"/>
        <end position="328"/>
    </location>
</feature>
<comment type="caution">
    <text evidence="2">The sequence shown here is derived from an EMBL/GenBank/DDBJ whole genome shotgun (WGS) entry which is preliminary data.</text>
</comment>
<reference evidence="2 3" key="1">
    <citation type="submission" date="2021-06" db="EMBL/GenBank/DDBJ databases">
        <authorList>
            <person name="Palmer J.M."/>
        </authorList>
    </citation>
    <scope>NUCLEOTIDE SEQUENCE [LARGE SCALE GENOMIC DNA]</scope>
    <source>
        <strain evidence="2 3">MEX-2019</strain>
        <tissue evidence="2">Muscle</tissue>
    </source>
</reference>
<name>A0AAV9RSW1_9TELE</name>
<feature type="compositionally biased region" description="Basic and acidic residues" evidence="1">
    <location>
        <begin position="304"/>
        <end position="328"/>
    </location>
</feature>
<feature type="compositionally biased region" description="Basic residues" evidence="1">
    <location>
        <begin position="100"/>
        <end position="109"/>
    </location>
</feature>
<feature type="compositionally biased region" description="Low complexity" evidence="1">
    <location>
        <begin position="110"/>
        <end position="120"/>
    </location>
</feature>
<keyword evidence="3" id="KW-1185">Reference proteome</keyword>
<proteinExistence type="predicted"/>
<gene>
    <name evidence="2" type="ORF">CRENBAI_026154</name>
</gene>
<dbReference type="EMBL" id="JAHHUM010001450">
    <property type="protein sequence ID" value="KAK5612120.1"/>
    <property type="molecule type" value="Genomic_DNA"/>
</dbReference>